<dbReference type="CDD" id="cd04301">
    <property type="entry name" value="NAT_SF"/>
    <property type="match status" value="1"/>
</dbReference>
<dbReference type="InterPro" id="IPR041496">
    <property type="entry name" value="YitH/HolE_GNAT"/>
</dbReference>
<dbReference type="InterPro" id="IPR000182">
    <property type="entry name" value="GNAT_dom"/>
</dbReference>
<dbReference type="InterPro" id="IPR016181">
    <property type="entry name" value="Acyl_CoA_acyltransferase"/>
</dbReference>
<dbReference type="Gene3D" id="3.40.630.30">
    <property type="match status" value="1"/>
</dbReference>
<dbReference type="OrthoDB" id="20916at2"/>
<dbReference type="GO" id="GO:0016747">
    <property type="term" value="F:acyltransferase activity, transferring groups other than amino-acyl groups"/>
    <property type="evidence" value="ECO:0007669"/>
    <property type="project" value="InterPro"/>
</dbReference>
<evidence type="ECO:0000313" key="3">
    <source>
        <dbReference type="Proteomes" id="UP000186277"/>
    </source>
</evidence>
<name>A0A1Q5TU19_9GAMM</name>
<protein>
    <submittedName>
        <fullName evidence="2">Acetyltransferase</fullName>
    </submittedName>
</protein>
<dbReference type="SUPFAM" id="SSF55729">
    <property type="entry name" value="Acyl-CoA N-acyltransferases (Nat)"/>
    <property type="match status" value="1"/>
</dbReference>
<gene>
    <name evidence="2" type="ORF">Xentx_02868</name>
</gene>
<dbReference type="Pfam" id="PF00583">
    <property type="entry name" value="Acetyltransf_1"/>
    <property type="match status" value="1"/>
</dbReference>
<dbReference type="InterPro" id="IPR052729">
    <property type="entry name" value="Acyl/Acetyltrans_Enzymes"/>
</dbReference>
<dbReference type="Pfam" id="PF18014">
    <property type="entry name" value="Acetyltransf_18"/>
    <property type="match status" value="1"/>
</dbReference>
<reference evidence="2 3" key="1">
    <citation type="submission" date="2016-09" db="EMBL/GenBank/DDBJ databases">
        <title>Xenorhabdus thuongxuanensis sp. nov. and Xenorhabdus eapokensis sp. nov., isolated from Steinernema species.</title>
        <authorList>
            <person name="Kaempfer P."/>
            <person name="Tobias N.J."/>
            <person name="Phan Ke L."/>
            <person name="Bode H.B."/>
            <person name="Glaeser S.P."/>
        </authorList>
    </citation>
    <scope>NUCLEOTIDE SEQUENCE [LARGE SCALE GENOMIC DNA]</scope>
    <source>
        <strain evidence="2 3">30TX1</strain>
    </source>
</reference>
<dbReference type="Proteomes" id="UP000186277">
    <property type="component" value="Unassembled WGS sequence"/>
</dbReference>
<evidence type="ECO:0000259" key="1">
    <source>
        <dbReference type="PROSITE" id="PS51186"/>
    </source>
</evidence>
<dbReference type="RefSeq" id="WP_074020909.1">
    <property type="nucleotide sequence ID" value="NZ_CAWMWP010000048.1"/>
</dbReference>
<dbReference type="PROSITE" id="PS51186">
    <property type="entry name" value="GNAT"/>
    <property type="match status" value="1"/>
</dbReference>
<accession>A0A1Q5TU19</accession>
<dbReference type="AlphaFoldDB" id="A0A1Q5TU19"/>
<dbReference type="EMBL" id="MKGR01000024">
    <property type="protein sequence ID" value="OKP03721.1"/>
    <property type="molecule type" value="Genomic_DNA"/>
</dbReference>
<dbReference type="PANTHER" id="PTHR47237">
    <property type="entry name" value="SLL0310 PROTEIN"/>
    <property type="match status" value="1"/>
</dbReference>
<keyword evidence="2" id="KW-0808">Transferase</keyword>
<proteinExistence type="predicted"/>
<keyword evidence="3" id="KW-1185">Reference proteome</keyword>
<evidence type="ECO:0000313" key="2">
    <source>
        <dbReference type="EMBL" id="OKP03721.1"/>
    </source>
</evidence>
<sequence>MNSSEKKTIFINKLNDFTVKKATRQDWECVVQWGNKEGWNIGYHDADCMYSVDNDGLFIGWIGDQAVAAVSLINHSKQYAIWGNYLVDNDFRGKGYGKAVCKVARSHAGNRDIGSNAMPYMVSNYKKSGLNPIYNIIHYTGKLKKIESENIKEISIIKPHNIDSIIKYDSLFFPTLRQKFLNSWLFSSGHISYLKMVNGDIFGYGVIRPLPDGFRIGPLVARTPSDAEELFNTLTSSLPENTKISIFLPEYVHESFFSFLRKRGIFEQFHVVYMHKGNFKMNIPNNMYCIANLDLG</sequence>
<dbReference type="PANTHER" id="PTHR47237:SF1">
    <property type="entry name" value="SLL0310 PROTEIN"/>
    <property type="match status" value="1"/>
</dbReference>
<organism evidence="2 3">
    <name type="scientific">Xenorhabdus thuongxuanensis</name>
    <dbReference type="NCBI Taxonomy" id="1873484"/>
    <lineage>
        <taxon>Bacteria</taxon>
        <taxon>Pseudomonadati</taxon>
        <taxon>Pseudomonadota</taxon>
        <taxon>Gammaproteobacteria</taxon>
        <taxon>Enterobacterales</taxon>
        <taxon>Morganellaceae</taxon>
        <taxon>Xenorhabdus</taxon>
    </lineage>
</organism>
<feature type="domain" description="N-acetyltransferase" evidence="1">
    <location>
        <begin position="17"/>
        <end position="152"/>
    </location>
</feature>
<dbReference type="Gene3D" id="3.40.630.90">
    <property type="match status" value="1"/>
</dbReference>
<comment type="caution">
    <text evidence="2">The sequence shown here is derived from an EMBL/GenBank/DDBJ whole genome shotgun (WGS) entry which is preliminary data.</text>
</comment>